<keyword evidence="3" id="KW-0560">Oxidoreductase</keyword>
<evidence type="ECO:0000256" key="3">
    <source>
        <dbReference type="ARBA" id="ARBA00023002"/>
    </source>
</evidence>
<organism evidence="5 6">
    <name type="scientific">Kibdelosporangium lantanae</name>
    <dbReference type="NCBI Taxonomy" id="1497396"/>
    <lineage>
        <taxon>Bacteria</taxon>
        <taxon>Bacillati</taxon>
        <taxon>Actinomycetota</taxon>
        <taxon>Actinomycetes</taxon>
        <taxon>Pseudonocardiales</taxon>
        <taxon>Pseudonocardiaceae</taxon>
        <taxon>Kibdelosporangium</taxon>
    </lineage>
</organism>
<name>A0ABW3MGL6_9PSEU</name>
<dbReference type="EMBL" id="JBHTIS010002055">
    <property type="protein sequence ID" value="MFD1049228.1"/>
    <property type="molecule type" value="Genomic_DNA"/>
</dbReference>
<dbReference type="PANTHER" id="PTHR47178">
    <property type="entry name" value="MONOOXYGENASE, FAD-BINDING"/>
    <property type="match status" value="1"/>
</dbReference>
<dbReference type="InterPro" id="IPR036188">
    <property type="entry name" value="FAD/NAD-bd_sf"/>
</dbReference>
<keyword evidence="6" id="KW-1185">Reference proteome</keyword>
<accession>A0ABW3MGL6</accession>
<reference evidence="6" key="1">
    <citation type="journal article" date="2019" name="Int. J. Syst. Evol. Microbiol.">
        <title>The Global Catalogue of Microorganisms (GCM) 10K type strain sequencing project: providing services to taxonomists for standard genome sequencing and annotation.</title>
        <authorList>
            <consortium name="The Broad Institute Genomics Platform"/>
            <consortium name="The Broad Institute Genome Sequencing Center for Infectious Disease"/>
            <person name="Wu L."/>
            <person name="Ma J."/>
        </authorList>
    </citation>
    <scope>NUCLEOTIDE SEQUENCE [LARGE SCALE GENOMIC DNA]</scope>
    <source>
        <strain evidence="6">JCM 31486</strain>
    </source>
</reference>
<keyword evidence="4" id="KW-0503">Monooxygenase</keyword>
<evidence type="ECO:0000256" key="4">
    <source>
        <dbReference type="ARBA" id="ARBA00023033"/>
    </source>
</evidence>
<gene>
    <name evidence="5" type="ORF">ACFQ1S_28675</name>
</gene>
<dbReference type="Pfam" id="PF13450">
    <property type="entry name" value="NAD_binding_8"/>
    <property type="match status" value="1"/>
</dbReference>
<feature type="non-terminal residue" evidence="5">
    <location>
        <position position="74"/>
    </location>
</feature>
<dbReference type="SUPFAM" id="SSF51905">
    <property type="entry name" value="FAD/NAD(P)-binding domain"/>
    <property type="match status" value="1"/>
</dbReference>
<dbReference type="Gene3D" id="3.50.50.60">
    <property type="entry name" value="FAD/NAD(P)-binding domain"/>
    <property type="match status" value="1"/>
</dbReference>
<evidence type="ECO:0000313" key="6">
    <source>
        <dbReference type="Proteomes" id="UP001597045"/>
    </source>
</evidence>
<keyword evidence="2" id="KW-0274">FAD</keyword>
<dbReference type="PANTHER" id="PTHR47178:SF5">
    <property type="entry name" value="FAD-BINDING DOMAIN-CONTAINING PROTEIN"/>
    <property type="match status" value="1"/>
</dbReference>
<protein>
    <submittedName>
        <fullName evidence="5">NAD(P)-binding protein</fullName>
    </submittedName>
</protein>
<proteinExistence type="predicted"/>
<evidence type="ECO:0000256" key="1">
    <source>
        <dbReference type="ARBA" id="ARBA00022630"/>
    </source>
</evidence>
<keyword evidence="1" id="KW-0285">Flavoprotein</keyword>
<evidence type="ECO:0000313" key="5">
    <source>
        <dbReference type="EMBL" id="MFD1049228.1"/>
    </source>
</evidence>
<sequence>MPIVTSPHVVVIGGGIGGLCLAQGLRLAGVGVAVYERDASPAIRAQGYRISLKDTGAKALHACLPPHLFDLAVA</sequence>
<evidence type="ECO:0000256" key="2">
    <source>
        <dbReference type="ARBA" id="ARBA00022827"/>
    </source>
</evidence>
<dbReference type="Proteomes" id="UP001597045">
    <property type="component" value="Unassembled WGS sequence"/>
</dbReference>
<comment type="caution">
    <text evidence="5">The sequence shown here is derived from an EMBL/GenBank/DDBJ whole genome shotgun (WGS) entry which is preliminary data.</text>
</comment>